<dbReference type="RefSeq" id="WP_377009899.1">
    <property type="nucleotide sequence ID" value="NZ_JBHSLV010000031.1"/>
</dbReference>
<sequence length="72" mass="8190">MVRRLADRDARDREERAGHSALRIRRPRFARAFVSHFGGVIVPIDEVERALHADAAAEDAYDRLAAEYDLEA</sequence>
<protein>
    <submittedName>
        <fullName evidence="1">Uncharacterized protein</fullName>
    </submittedName>
</protein>
<dbReference type="Proteomes" id="UP001596104">
    <property type="component" value="Unassembled WGS sequence"/>
</dbReference>
<name>A0ABW0HD63_9HYPH</name>
<comment type="caution">
    <text evidence="1">The sequence shown here is derived from an EMBL/GenBank/DDBJ whole genome shotgun (WGS) entry which is preliminary data.</text>
</comment>
<evidence type="ECO:0000313" key="1">
    <source>
        <dbReference type="EMBL" id="MFC5394531.1"/>
    </source>
</evidence>
<evidence type="ECO:0000313" key="2">
    <source>
        <dbReference type="Proteomes" id="UP001596104"/>
    </source>
</evidence>
<organism evidence="1 2">
    <name type="scientific">Bosea vestrisii</name>
    <dbReference type="NCBI Taxonomy" id="151416"/>
    <lineage>
        <taxon>Bacteria</taxon>
        <taxon>Pseudomonadati</taxon>
        <taxon>Pseudomonadota</taxon>
        <taxon>Alphaproteobacteria</taxon>
        <taxon>Hyphomicrobiales</taxon>
        <taxon>Boseaceae</taxon>
        <taxon>Bosea</taxon>
    </lineage>
</organism>
<gene>
    <name evidence="1" type="ORF">ACFPPC_17980</name>
</gene>
<accession>A0ABW0HD63</accession>
<reference evidence="2" key="1">
    <citation type="journal article" date="2019" name="Int. J. Syst. Evol. Microbiol.">
        <title>The Global Catalogue of Microorganisms (GCM) 10K type strain sequencing project: providing services to taxonomists for standard genome sequencing and annotation.</title>
        <authorList>
            <consortium name="The Broad Institute Genomics Platform"/>
            <consortium name="The Broad Institute Genome Sequencing Center for Infectious Disease"/>
            <person name="Wu L."/>
            <person name="Ma J."/>
        </authorList>
    </citation>
    <scope>NUCLEOTIDE SEQUENCE [LARGE SCALE GENOMIC DNA]</scope>
    <source>
        <strain evidence="2">CGMCC 1.16326</strain>
    </source>
</reference>
<dbReference type="EMBL" id="JBHSLV010000031">
    <property type="protein sequence ID" value="MFC5394531.1"/>
    <property type="molecule type" value="Genomic_DNA"/>
</dbReference>
<proteinExistence type="predicted"/>
<keyword evidence="2" id="KW-1185">Reference proteome</keyword>